<evidence type="ECO:0000313" key="3">
    <source>
        <dbReference type="Proteomes" id="UP000638648"/>
    </source>
</evidence>
<dbReference type="EMBL" id="JADBEM010000001">
    <property type="protein sequence ID" value="MBE1605208.1"/>
    <property type="molecule type" value="Genomic_DNA"/>
</dbReference>
<accession>A0A927RJ35</accession>
<proteinExistence type="predicted"/>
<feature type="transmembrane region" description="Helical" evidence="1">
    <location>
        <begin position="189"/>
        <end position="207"/>
    </location>
</feature>
<sequence length="211" mass="22908">MIWVAWRQQRFQFIAVAGLLAIYAFLAVGARFDPEFATVTQLFAGYLTVAVCMFWGAPLIARDIEQGTHRLGWTQSIPRGRWLATKLGVAAAGVLVATALLTALITWVLPSHGGTDPLTWYHYESHGVVPFARVLFALTLGAALGAISRHTHIAMAISVPLTGLVQLGGARHIRESVDLAYWPLQWSEAGVYLGAAVVLTAVTYAAVRRRA</sequence>
<organism evidence="2 3">
    <name type="scientific">Actinopolymorpha pittospori</name>
    <dbReference type="NCBI Taxonomy" id="648752"/>
    <lineage>
        <taxon>Bacteria</taxon>
        <taxon>Bacillati</taxon>
        <taxon>Actinomycetota</taxon>
        <taxon>Actinomycetes</taxon>
        <taxon>Propionibacteriales</taxon>
        <taxon>Actinopolymorphaceae</taxon>
        <taxon>Actinopolymorpha</taxon>
    </lineage>
</organism>
<feature type="transmembrane region" description="Helical" evidence="1">
    <location>
        <begin position="12"/>
        <end position="30"/>
    </location>
</feature>
<dbReference type="RefSeq" id="WP_192749584.1">
    <property type="nucleotide sequence ID" value="NZ_BAABJL010000133.1"/>
</dbReference>
<dbReference type="Proteomes" id="UP000638648">
    <property type="component" value="Unassembled WGS sequence"/>
</dbReference>
<reference evidence="2" key="1">
    <citation type="submission" date="2020-10" db="EMBL/GenBank/DDBJ databases">
        <title>Sequencing the genomes of 1000 actinobacteria strains.</title>
        <authorList>
            <person name="Klenk H.-P."/>
        </authorList>
    </citation>
    <scope>NUCLEOTIDE SEQUENCE</scope>
    <source>
        <strain evidence="2">DSM 45354</strain>
    </source>
</reference>
<keyword evidence="1" id="KW-0472">Membrane</keyword>
<feature type="transmembrane region" description="Helical" evidence="1">
    <location>
        <begin position="82"/>
        <end position="108"/>
    </location>
</feature>
<keyword evidence="1" id="KW-0812">Transmembrane</keyword>
<feature type="transmembrane region" description="Helical" evidence="1">
    <location>
        <begin position="42"/>
        <end position="61"/>
    </location>
</feature>
<name>A0A927RJ35_9ACTN</name>
<evidence type="ECO:0000313" key="2">
    <source>
        <dbReference type="EMBL" id="MBE1605208.1"/>
    </source>
</evidence>
<evidence type="ECO:0000256" key="1">
    <source>
        <dbReference type="SAM" id="Phobius"/>
    </source>
</evidence>
<comment type="caution">
    <text evidence="2">The sequence shown here is derived from an EMBL/GenBank/DDBJ whole genome shotgun (WGS) entry which is preliminary data.</text>
</comment>
<keyword evidence="1" id="KW-1133">Transmembrane helix</keyword>
<gene>
    <name evidence="2" type="ORF">HEB94_002056</name>
</gene>
<protein>
    <submittedName>
        <fullName evidence="2">ABC-type transport system involved in multi-copper enzyme maturation permease subunit</fullName>
    </submittedName>
</protein>
<feature type="transmembrane region" description="Helical" evidence="1">
    <location>
        <begin position="153"/>
        <end position="169"/>
    </location>
</feature>
<feature type="transmembrane region" description="Helical" evidence="1">
    <location>
        <begin position="128"/>
        <end position="146"/>
    </location>
</feature>
<dbReference type="AlphaFoldDB" id="A0A927RJ35"/>
<keyword evidence="3" id="KW-1185">Reference proteome</keyword>